<evidence type="ECO:0000313" key="3">
    <source>
        <dbReference type="Proteomes" id="UP001215280"/>
    </source>
</evidence>
<organism evidence="2 3">
    <name type="scientific">Mycena maculata</name>
    <dbReference type="NCBI Taxonomy" id="230809"/>
    <lineage>
        <taxon>Eukaryota</taxon>
        <taxon>Fungi</taxon>
        <taxon>Dikarya</taxon>
        <taxon>Basidiomycota</taxon>
        <taxon>Agaricomycotina</taxon>
        <taxon>Agaricomycetes</taxon>
        <taxon>Agaricomycetidae</taxon>
        <taxon>Agaricales</taxon>
        <taxon>Marasmiineae</taxon>
        <taxon>Mycenaceae</taxon>
        <taxon>Mycena</taxon>
    </lineage>
</organism>
<evidence type="ECO:0000256" key="1">
    <source>
        <dbReference type="SAM" id="SignalP"/>
    </source>
</evidence>
<proteinExistence type="predicted"/>
<dbReference type="AlphaFoldDB" id="A0AAD7IQH7"/>
<name>A0AAD7IQH7_9AGAR</name>
<sequence length="157" mass="17723">MSRLYHGSLSFTWAAVLTLGSKLPAPIQRPYTGKPDPKSHVAGLFSTTSACFTHCKGKNLDLGQDVYGNFEGFFCHWFGKCRTNGKNPSIFQQYNVTRHVIRSTHKYRCCVCHGNSATSPILEFCNAHRYSVRSVCPDNKRIASLHTIPRIRKRTLC</sequence>
<feature type="chain" id="PRO_5042107638" description="Secreted protein" evidence="1">
    <location>
        <begin position="21"/>
        <end position="157"/>
    </location>
</feature>
<protein>
    <recommendedName>
        <fullName evidence="4">Secreted protein</fullName>
    </recommendedName>
</protein>
<comment type="caution">
    <text evidence="2">The sequence shown here is derived from an EMBL/GenBank/DDBJ whole genome shotgun (WGS) entry which is preliminary data.</text>
</comment>
<dbReference type="EMBL" id="JARJLG010000094">
    <property type="protein sequence ID" value="KAJ7747426.1"/>
    <property type="molecule type" value="Genomic_DNA"/>
</dbReference>
<reference evidence="2" key="1">
    <citation type="submission" date="2023-03" db="EMBL/GenBank/DDBJ databases">
        <title>Massive genome expansion in bonnet fungi (Mycena s.s.) driven by repeated elements and novel gene families across ecological guilds.</title>
        <authorList>
            <consortium name="Lawrence Berkeley National Laboratory"/>
            <person name="Harder C.B."/>
            <person name="Miyauchi S."/>
            <person name="Viragh M."/>
            <person name="Kuo A."/>
            <person name="Thoen E."/>
            <person name="Andreopoulos B."/>
            <person name="Lu D."/>
            <person name="Skrede I."/>
            <person name="Drula E."/>
            <person name="Henrissat B."/>
            <person name="Morin E."/>
            <person name="Kohler A."/>
            <person name="Barry K."/>
            <person name="LaButti K."/>
            <person name="Morin E."/>
            <person name="Salamov A."/>
            <person name="Lipzen A."/>
            <person name="Mereny Z."/>
            <person name="Hegedus B."/>
            <person name="Baldrian P."/>
            <person name="Stursova M."/>
            <person name="Weitz H."/>
            <person name="Taylor A."/>
            <person name="Grigoriev I.V."/>
            <person name="Nagy L.G."/>
            <person name="Martin F."/>
            <person name="Kauserud H."/>
        </authorList>
    </citation>
    <scope>NUCLEOTIDE SEQUENCE</scope>
    <source>
        <strain evidence="2">CBHHK188m</strain>
    </source>
</reference>
<dbReference type="Proteomes" id="UP001215280">
    <property type="component" value="Unassembled WGS sequence"/>
</dbReference>
<keyword evidence="1" id="KW-0732">Signal</keyword>
<evidence type="ECO:0000313" key="2">
    <source>
        <dbReference type="EMBL" id="KAJ7747426.1"/>
    </source>
</evidence>
<feature type="signal peptide" evidence="1">
    <location>
        <begin position="1"/>
        <end position="20"/>
    </location>
</feature>
<gene>
    <name evidence="2" type="ORF">DFH07DRAFT_577467</name>
</gene>
<accession>A0AAD7IQH7</accession>
<keyword evidence="3" id="KW-1185">Reference proteome</keyword>
<evidence type="ECO:0008006" key="4">
    <source>
        <dbReference type="Google" id="ProtNLM"/>
    </source>
</evidence>